<dbReference type="AlphaFoldDB" id="A0A8S4BFC7"/>
<dbReference type="Proteomes" id="UP000677803">
    <property type="component" value="Unassembled WGS sequence"/>
</dbReference>
<comment type="caution">
    <text evidence="1">The sequence shown here is derived from an EMBL/GenBank/DDBJ whole genome shotgun (WGS) entry which is preliminary data.</text>
</comment>
<proteinExistence type="predicted"/>
<keyword evidence="2" id="KW-1185">Reference proteome</keyword>
<dbReference type="EMBL" id="CAJRST010022223">
    <property type="protein sequence ID" value="CAG5958245.1"/>
    <property type="molecule type" value="Genomic_DNA"/>
</dbReference>
<reference evidence="1" key="1">
    <citation type="submission" date="2021-05" db="EMBL/GenBank/DDBJ databases">
        <authorList>
            <person name="Tigano A."/>
        </authorList>
    </citation>
    <scope>NUCLEOTIDE SEQUENCE</scope>
</reference>
<evidence type="ECO:0000313" key="2">
    <source>
        <dbReference type="Proteomes" id="UP000677803"/>
    </source>
</evidence>
<evidence type="ECO:0000313" key="1">
    <source>
        <dbReference type="EMBL" id="CAG5958245.1"/>
    </source>
</evidence>
<protein>
    <submittedName>
        <fullName evidence="1">(Atlantic silverside) hypothetical protein</fullName>
    </submittedName>
</protein>
<gene>
    <name evidence="1" type="ORF">MMEN_LOCUS15080</name>
</gene>
<name>A0A8S4BFC7_9TELE</name>
<organism evidence="1 2">
    <name type="scientific">Menidia menidia</name>
    <name type="common">Atlantic silverside</name>
    <dbReference type="NCBI Taxonomy" id="238744"/>
    <lineage>
        <taxon>Eukaryota</taxon>
        <taxon>Metazoa</taxon>
        <taxon>Chordata</taxon>
        <taxon>Craniata</taxon>
        <taxon>Vertebrata</taxon>
        <taxon>Euteleostomi</taxon>
        <taxon>Actinopterygii</taxon>
        <taxon>Neopterygii</taxon>
        <taxon>Teleostei</taxon>
        <taxon>Neoteleostei</taxon>
        <taxon>Acanthomorphata</taxon>
        <taxon>Ovalentaria</taxon>
        <taxon>Atherinomorphae</taxon>
        <taxon>Atheriniformes</taxon>
        <taxon>Atherinopsidae</taxon>
        <taxon>Menidiinae</taxon>
        <taxon>Menidia</taxon>
    </lineage>
</organism>
<sequence length="123" mass="13708">MNAPHPNYNSANRENMLFVNIPPPRALHTKLGTDRCLRSKSSHSRTIQTTISKQILIMSCTAAGKGLLYMTALPVVSSCTEATLLLCSFALFRTCGSKRSCSTIWHQLRLMRVYGGSLHQQRL</sequence>
<accession>A0A8S4BFC7</accession>